<dbReference type="InterPro" id="IPR047024">
    <property type="entry name" value="Gabra-1-6_TM"/>
</dbReference>
<dbReference type="GO" id="GO:0034707">
    <property type="term" value="C:chloride channel complex"/>
    <property type="evidence" value="ECO:0007669"/>
    <property type="project" value="UniProtKB-KW"/>
</dbReference>
<comment type="similarity">
    <text evidence="1">Belongs to the ligand-gated ion channel (TC 1.A.9) family. Gamma-aminobutyric acid receptor (TC 1.A.9.5) subfamily. GABRA1 sub-subfamily.</text>
</comment>
<dbReference type="FunFam" id="1.20.58.390:FF:000002">
    <property type="entry name" value="Putative gamma-aminobutyric acid receptor subunit alpha-5"/>
    <property type="match status" value="1"/>
</dbReference>
<reference evidence="25" key="1">
    <citation type="submission" date="2023-03" db="EMBL/GenBank/DDBJ databases">
        <title>Electrophorus voltai genome.</title>
        <authorList>
            <person name="Bian C."/>
        </authorList>
    </citation>
    <scope>NUCLEOTIDE SEQUENCE</scope>
    <source>
        <strain evidence="25">CB-2022</strain>
        <tissue evidence="25">Muscle</tissue>
    </source>
</reference>
<dbReference type="InterPro" id="IPR047079">
    <property type="entry name" value="GABRA1_ECD"/>
</dbReference>
<evidence type="ECO:0000256" key="2">
    <source>
        <dbReference type="ARBA" id="ARBA00017966"/>
    </source>
</evidence>
<dbReference type="PRINTS" id="PR00252">
    <property type="entry name" value="NRIONCHANNEL"/>
</dbReference>
<evidence type="ECO:0000256" key="18">
    <source>
        <dbReference type="ARBA" id="ARBA00023303"/>
    </source>
</evidence>
<dbReference type="InterPro" id="IPR036734">
    <property type="entry name" value="Neur_chan_lig-bd_sf"/>
</dbReference>
<feature type="compositionally biased region" description="Basic and acidic residues" evidence="23">
    <location>
        <begin position="279"/>
        <end position="366"/>
    </location>
</feature>
<keyword evidence="15" id="KW-0868">Chloride</keyword>
<evidence type="ECO:0000256" key="8">
    <source>
        <dbReference type="ARBA" id="ARBA00023018"/>
    </source>
</evidence>
<evidence type="ECO:0000256" key="4">
    <source>
        <dbReference type="ARBA" id="ARBA00022475"/>
    </source>
</evidence>
<comment type="subcellular location">
    <subcellularLocation>
        <location evidence="21">Postsynaptic cell membrane</location>
        <topology evidence="21">Multi-pass membrane protein</topology>
    </subcellularLocation>
</comment>
<feature type="transmembrane region" description="Helical" evidence="22">
    <location>
        <begin position="662"/>
        <end position="686"/>
    </location>
</feature>
<evidence type="ECO:0000256" key="23">
    <source>
        <dbReference type="SAM" id="MobiDB-lite"/>
    </source>
</evidence>
<keyword evidence="10 22" id="KW-0472">Membrane</keyword>
<dbReference type="NCBIfam" id="TIGR00860">
    <property type="entry name" value="LIC"/>
    <property type="match status" value="1"/>
</dbReference>
<gene>
    <name evidence="25" type="ORF">P4O66_002951</name>
</gene>
<dbReference type="FunFam" id="2.70.170.10:FF:000001">
    <property type="entry name" value="Gamma-aminobutyric acid A receptor subunit alpha-2"/>
    <property type="match status" value="1"/>
</dbReference>
<sequence length="1389" mass="161577">MESVLTPPFLSVHYFQKFENPDTVWWASASSAPVPLSMALSLWSSLLPGKEEHPSGFRLLNQQSWMWPPTLAVSLREPFQTRSTDELQSITTVLTMTTLSISARHSLPKVSYATAMDWFIAVCFAFVFSALIEFAAVNYFSTLQANRELRRANAARATTATAAGSDREVVSTELETSMALKKRLNSPWPKDPPTRLTATPPPPEPRQQVSVIPADAMTAGTSIIDKYSRILFPLSFGAFNLVYWIVYLTKDPMESRQMQKHCLRAERDIRERHQRAEREIREKEQRERRERSERKSRERDQRGIREQRERSEGKSKERGERDQRERAEREIREKEQREIREKEQRERSERKSRERSERKSREGGMRERRRRHPNMPDNCQGSKGQKDGRMERWRDGEMERAVRAILLLQSGAMWARAGAAALIWAWVLMANVLGASKSSSQNGSGEPKDNTTVFTRILDSLLDGYDNRLRPGLGERVTEVKTDIFVTSIGPVSDHDMEYTIDVFFRQSWKDERLKFKGPMAVLRLNNLMASKIWTPDTFFHNGKKSVAHNMTMPNKLLRITEEGTLLYTMRLTVRAECPMHLEDFPMDAHACPLKFGSYAYTRAEVVYVWTRGAAQSVVVAEDGSRLNQYDLMGQAVDSGVVQSSTGEYVVMTTHFHLKRKIGYFVIQTYLPCIMTVILSQVSFWLNRESVPARTVFGVTTVLTMTTLSISARNSLPKVAYATAMDWFIAVCYAFVFSALIEFATVNYFTKRGYAWDGKSVVPEKQKKKKESLLKKNNTYTAATVTTFAPNIARDPGLATIAKSAPPPPTEPKEEPKPKPAEAKKTFNSVSKIDRIARIAFPLLFGTFNLVYWATYLNKKPKLQGVQVSLFLDVFLIWASPRLSDDRPQSVQVGNCASSTLTLSTGAPQGCVLSPLLYSLYTYDCTATSNSTIIVKFADDTVVMGLISDNDERAYLEENKHLENWCQENNLLLNVSKTKELIVDCSKKQERHYQPVRISGTTVERADSFRYLGVHISQDLSWSRHTNSLAKKARQRVYHLRRLRDFRLPSKVLRNFYTCTIESILTGNITVWFGNSTKQDRQALQRVVRSAERITHTELPDLQTIYYKRCQTKARRIVKDPTHPNNRLFSLLSLEFSLIFVRACFPCLPLEKEKEGIREEEEKEKEGSERERRRRKRRKDQREREEEKEKEGSERRRRKRWKDQRGGGEREGRIREEEEKEKEGSERRRRKRRKDQRGGGEREGRIREEEEKEKEGSERRRRKRRKDQRERERRRKRRKDQIRGGEREGRVREEEEKEKEGSDKRRRKRRKGQRGGGEREGRIREEEEKEKEGSERRRRKRRKDQRGGGEREGRIREEEEKEKERSERRRRKRRKDQRGGGGKREGRIR</sequence>
<feature type="region of interest" description="Disordered" evidence="23">
    <location>
        <begin position="799"/>
        <end position="824"/>
    </location>
</feature>
<dbReference type="InterPro" id="IPR006029">
    <property type="entry name" value="Neurotrans-gated_channel_TM"/>
</dbReference>
<keyword evidence="18 22" id="KW-0407">Ion channel</keyword>
<feature type="compositionally biased region" description="Basic and acidic residues" evidence="23">
    <location>
        <begin position="811"/>
        <end position="824"/>
    </location>
</feature>
<evidence type="ECO:0000313" key="25">
    <source>
        <dbReference type="EMBL" id="KAK1787475.1"/>
    </source>
</evidence>
<evidence type="ECO:0000256" key="22">
    <source>
        <dbReference type="RuleBase" id="RU000687"/>
    </source>
</evidence>
<evidence type="ECO:0000313" key="26">
    <source>
        <dbReference type="Proteomes" id="UP001239994"/>
    </source>
</evidence>
<dbReference type="InterPro" id="IPR038050">
    <property type="entry name" value="Neuro_actylchol_rec"/>
</dbReference>
<feature type="transmembrane region" description="Helical" evidence="22">
    <location>
        <begin position="836"/>
        <end position="854"/>
    </location>
</feature>
<feature type="domain" description="Reverse transcriptase" evidence="24">
    <location>
        <begin position="710"/>
        <end position="1016"/>
    </location>
</feature>
<evidence type="ECO:0000256" key="17">
    <source>
        <dbReference type="ARBA" id="ARBA00023286"/>
    </source>
</evidence>
<dbReference type="Pfam" id="PF02932">
    <property type="entry name" value="Neur_chan_memb"/>
    <property type="match status" value="2"/>
</dbReference>
<dbReference type="Gene3D" id="1.20.58.390">
    <property type="entry name" value="Neurotransmitter-gated ion-channel transmembrane domain"/>
    <property type="match status" value="2"/>
</dbReference>
<dbReference type="Proteomes" id="UP001239994">
    <property type="component" value="Unassembled WGS sequence"/>
</dbReference>
<keyword evidence="7 22" id="KW-1133">Transmembrane helix</keyword>
<feature type="transmembrane region" description="Helical" evidence="22">
    <location>
        <begin position="230"/>
        <end position="249"/>
    </location>
</feature>
<evidence type="ECO:0000256" key="3">
    <source>
        <dbReference type="ARBA" id="ARBA00022448"/>
    </source>
</evidence>
<organism evidence="25 26">
    <name type="scientific">Electrophorus voltai</name>
    <dbReference type="NCBI Taxonomy" id="2609070"/>
    <lineage>
        <taxon>Eukaryota</taxon>
        <taxon>Metazoa</taxon>
        <taxon>Chordata</taxon>
        <taxon>Craniata</taxon>
        <taxon>Vertebrata</taxon>
        <taxon>Euteleostomi</taxon>
        <taxon>Actinopterygii</taxon>
        <taxon>Neopterygii</taxon>
        <taxon>Teleostei</taxon>
        <taxon>Ostariophysi</taxon>
        <taxon>Gymnotiformes</taxon>
        <taxon>Gymnotoidei</taxon>
        <taxon>Gymnotidae</taxon>
        <taxon>Electrophorus</taxon>
    </lineage>
</organism>
<dbReference type="EMBL" id="JAROKS010000023">
    <property type="protein sequence ID" value="KAK1787475.1"/>
    <property type="molecule type" value="Genomic_DNA"/>
</dbReference>
<dbReference type="InterPro" id="IPR006202">
    <property type="entry name" value="Neur_chan_lig-bd"/>
</dbReference>
<feature type="compositionally biased region" description="Basic and acidic residues" evidence="23">
    <location>
        <begin position="1345"/>
        <end position="1367"/>
    </location>
</feature>
<evidence type="ECO:0000259" key="24">
    <source>
        <dbReference type="PROSITE" id="PS50878"/>
    </source>
</evidence>
<evidence type="ECO:0000256" key="12">
    <source>
        <dbReference type="ARBA" id="ARBA00023170"/>
    </source>
</evidence>
<evidence type="ECO:0000256" key="5">
    <source>
        <dbReference type="ARBA" id="ARBA00022692"/>
    </source>
</evidence>
<keyword evidence="16" id="KW-0628">Postsynaptic cell membrane</keyword>
<dbReference type="CDD" id="cd19034">
    <property type="entry name" value="LGIC_ECD_GABAAR_A1"/>
    <property type="match status" value="1"/>
</dbReference>
<evidence type="ECO:0000256" key="10">
    <source>
        <dbReference type="ARBA" id="ARBA00023136"/>
    </source>
</evidence>
<accession>A0AAD8YXF0</accession>
<feature type="transmembrane region" description="Helical" evidence="22">
    <location>
        <begin position="727"/>
        <end position="749"/>
    </location>
</feature>
<dbReference type="PRINTS" id="PR00253">
    <property type="entry name" value="GABAARECEPTR"/>
</dbReference>
<dbReference type="Pfam" id="PF02931">
    <property type="entry name" value="Neur_chan_LBD"/>
    <property type="match status" value="1"/>
</dbReference>
<feature type="compositionally biased region" description="Basic and acidic residues" evidence="23">
    <location>
        <begin position="1203"/>
        <end position="1226"/>
    </location>
</feature>
<dbReference type="Gene3D" id="2.70.170.10">
    <property type="entry name" value="Neurotransmitter-gated ion-channel ligand-binding domain"/>
    <property type="match status" value="1"/>
</dbReference>
<dbReference type="GO" id="GO:0005254">
    <property type="term" value="F:chloride channel activity"/>
    <property type="evidence" value="ECO:0007669"/>
    <property type="project" value="UniProtKB-KW"/>
</dbReference>
<dbReference type="CDD" id="cd19052">
    <property type="entry name" value="LGIC_TM_GABAAR_alpha"/>
    <property type="match status" value="1"/>
</dbReference>
<keyword evidence="26" id="KW-1185">Reference proteome</keyword>
<keyword evidence="8" id="KW-0770">Synapse</keyword>
<evidence type="ECO:0000256" key="13">
    <source>
        <dbReference type="ARBA" id="ARBA00023173"/>
    </source>
</evidence>
<dbReference type="PRINTS" id="PR01614">
    <property type="entry name" value="GABAARALPHA1"/>
</dbReference>
<feature type="compositionally biased region" description="Basic and acidic residues" evidence="23">
    <location>
        <begin position="1180"/>
        <end position="1194"/>
    </location>
</feature>
<dbReference type="InterPro" id="IPR018000">
    <property type="entry name" value="Neurotransmitter_ion_chnl_CS"/>
</dbReference>
<evidence type="ECO:0000256" key="6">
    <source>
        <dbReference type="ARBA" id="ARBA00022729"/>
    </source>
</evidence>
<evidence type="ECO:0000256" key="11">
    <source>
        <dbReference type="ARBA" id="ARBA00023157"/>
    </source>
</evidence>
<dbReference type="GO" id="GO:0045211">
    <property type="term" value="C:postsynaptic membrane"/>
    <property type="evidence" value="ECO:0007669"/>
    <property type="project" value="UniProtKB-SubCell"/>
</dbReference>
<keyword evidence="4" id="KW-1003">Cell membrane</keyword>
<evidence type="ECO:0000256" key="15">
    <source>
        <dbReference type="ARBA" id="ARBA00023214"/>
    </source>
</evidence>
<dbReference type="InterPro" id="IPR000477">
    <property type="entry name" value="RT_dom"/>
</dbReference>
<dbReference type="PANTHER" id="PTHR18945">
    <property type="entry name" value="NEUROTRANSMITTER GATED ION CHANNEL"/>
    <property type="match status" value="1"/>
</dbReference>
<dbReference type="GO" id="GO:0016706">
    <property type="term" value="F:2-oxoglutarate-dependent dioxygenase activity"/>
    <property type="evidence" value="ECO:0007669"/>
    <property type="project" value="InterPro"/>
</dbReference>
<protein>
    <recommendedName>
        <fullName evidence="2">Gamma-aminobutyric acid receptor subunit alpha-1</fullName>
    </recommendedName>
    <alternativeName>
        <fullName evidence="20">GABA(A) receptor subunit alpha-1</fullName>
    </alternativeName>
</protein>
<dbReference type="GO" id="GO:0008168">
    <property type="term" value="F:methyltransferase activity"/>
    <property type="evidence" value="ECO:0007669"/>
    <property type="project" value="InterPro"/>
</dbReference>
<feature type="transmembrane region" description="Helical" evidence="22">
    <location>
        <begin position="118"/>
        <end position="141"/>
    </location>
</feature>
<dbReference type="InterPro" id="IPR001390">
    <property type="entry name" value="GABAAa_rcpt"/>
</dbReference>
<comment type="caution">
    <text evidence="25">The sequence shown here is derived from an EMBL/GenBank/DDBJ whole genome shotgun (WGS) entry which is preliminary data.</text>
</comment>
<dbReference type="InterPro" id="IPR005431">
    <property type="entry name" value="GABBAa1_rcpt"/>
</dbReference>
<feature type="region of interest" description="Disordered" evidence="23">
    <location>
        <begin position="181"/>
        <end position="209"/>
    </location>
</feature>
<keyword evidence="5 22" id="KW-0812">Transmembrane</keyword>
<proteinExistence type="inferred from homology"/>
<evidence type="ECO:0000256" key="7">
    <source>
        <dbReference type="ARBA" id="ARBA00022989"/>
    </source>
</evidence>
<dbReference type="GO" id="GO:0004890">
    <property type="term" value="F:GABA-A receptor activity"/>
    <property type="evidence" value="ECO:0007669"/>
    <property type="project" value="InterPro"/>
</dbReference>
<dbReference type="InterPro" id="IPR006028">
    <property type="entry name" value="GABAA/Glycine_rcpt"/>
</dbReference>
<feature type="compositionally biased region" description="Basic and acidic residues" evidence="23">
    <location>
        <begin position="1236"/>
        <end position="1258"/>
    </location>
</feature>
<keyword evidence="13" id="KW-0869">Chloride channel</keyword>
<keyword evidence="3 22" id="KW-0813">Transport</keyword>
<dbReference type="SUPFAM" id="SSF90112">
    <property type="entry name" value="Neurotransmitter-gated ion-channel transmembrane pore"/>
    <property type="match status" value="2"/>
</dbReference>
<keyword evidence="11" id="KW-1015">Disulfide bond</keyword>
<keyword evidence="12" id="KW-0675">Receptor</keyword>
<dbReference type="Pfam" id="PF09004">
    <property type="entry name" value="ALKBH8_N"/>
    <property type="match status" value="1"/>
</dbReference>
<dbReference type="InterPro" id="IPR015095">
    <property type="entry name" value="AlkB_hom8_N"/>
</dbReference>
<keyword evidence="17" id="KW-1071">Ligand-gated ion channel</keyword>
<dbReference type="PROSITE" id="PS00236">
    <property type="entry name" value="NEUROTR_ION_CHANNEL"/>
    <property type="match status" value="1"/>
</dbReference>
<evidence type="ECO:0000256" key="14">
    <source>
        <dbReference type="ARBA" id="ARBA00023180"/>
    </source>
</evidence>
<keyword evidence="9 22" id="KW-0406">Ion transport</keyword>
<dbReference type="InterPro" id="IPR036719">
    <property type="entry name" value="Neuro-gated_channel_TM_sf"/>
</dbReference>
<evidence type="ECO:0000256" key="19">
    <source>
        <dbReference type="ARBA" id="ARBA00024167"/>
    </source>
</evidence>
<evidence type="ECO:0000256" key="21">
    <source>
        <dbReference type="ARBA" id="ARBA00034104"/>
    </source>
</evidence>
<evidence type="ECO:0000256" key="16">
    <source>
        <dbReference type="ARBA" id="ARBA00023257"/>
    </source>
</evidence>
<feature type="compositionally biased region" description="Basic and acidic residues" evidence="23">
    <location>
        <begin position="1316"/>
        <end position="1335"/>
    </location>
</feature>
<dbReference type="PRINTS" id="PR01079">
    <property type="entry name" value="GABAARALPHA"/>
</dbReference>
<keyword evidence="14" id="KW-0325">Glycoprotein</keyword>
<evidence type="ECO:0000256" key="1">
    <source>
        <dbReference type="ARBA" id="ARBA00005934"/>
    </source>
</evidence>
<dbReference type="SUPFAM" id="SSF56672">
    <property type="entry name" value="DNA/RNA polymerases"/>
    <property type="match status" value="1"/>
</dbReference>
<dbReference type="Pfam" id="PF00078">
    <property type="entry name" value="RVT_1"/>
    <property type="match status" value="1"/>
</dbReference>
<dbReference type="InterPro" id="IPR043502">
    <property type="entry name" value="DNA/RNA_pol_sf"/>
</dbReference>
<evidence type="ECO:0000256" key="9">
    <source>
        <dbReference type="ARBA" id="ARBA00023065"/>
    </source>
</evidence>
<feature type="compositionally biased region" description="Basic residues" evidence="23">
    <location>
        <begin position="1304"/>
        <end position="1313"/>
    </location>
</feature>
<keyword evidence="6" id="KW-0732">Signal</keyword>
<feature type="region of interest" description="Disordered" evidence="23">
    <location>
        <begin position="1156"/>
        <end position="1389"/>
    </location>
</feature>
<dbReference type="SUPFAM" id="SSF63712">
    <property type="entry name" value="Nicotinic receptor ligand binding domain-like"/>
    <property type="match status" value="1"/>
</dbReference>
<feature type="compositionally biased region" description="Basic and acidic residues" evidence="23">
    <location>
        <begin position="1281"/>
        <end position="1303"/>
    </location>
</feature>
<name>A0AAD8YXF0_9TELE</name>
<feature type="region of interest" description="Disordered" evidence="23">
    <location>
        <begin position="279"/>
        <end position="392"/>
    </location>
</feature>
<comment type="catalytic activity">
    <reaction evidence="19">
        <text>chloride(in) = chloride(out)</text>
        <dbReference type="Rhea" id="RHEA:29823"/>
        <dbReference type="ChEBI" id="CHEBI:17996"/>
    </reaction>
</comment>
<dbReference type="GO" id="GO:0007214">
    <property type="term" value="P:gamma-aminobutyric acid signaling pathway"/>
    <property type="evidence" value="ECO:0007669"/>
    <property type="project" value="InterPro"/>
</dbReference>
<dbReference type="GO" id="GO:0005230">
    <property type="term" value="F:extracellular ligand-gated monoatomic ion channel activity"/>
    <property type="evidence" value="ECO:0007669"/>
    <property type="project" value="InterPro"/>
</dbReference>
<feature type="compositionally biased region" description="Basic residues" evidence="23">
    <location>
        <begin position="1259"/>
        <end position="1280"/>
    </location>
</feature>
<evidence type="ECO:0000256" key="20">
    <source>
        <dbReference type="ARBA" id="ARBA00033008"/>
    </source>
</evidence>
<dbReference type="InterPro" id="IPR006201">
    <property type="entry name" value="Neur_channel"/>
</dbReference>
<dbReference type="PROSITE" id="PS50878">
    <property type="entry name" value="RT_POL"/>
    <property type="match status" value="1"/>
</dbReference>